<proteinExistence type="predicted"/>
<evidence type="ECO:0000256" key="1">
    <source>
        <dbReference type="SAM" id="Phobius"/>
    </source>
</evidence>
<dbReference type="InterPro" id="IPR055470">
    <property type="entry name" value="DUF7042"/>
</dbReference>
<keyword evidence="4" id="KW-1185">Reference proteome</keyword>
<dbReference type="AlphaFoldDB" id="A0A8S3R447"/>
<keyword evidence="1" id="KW-0472">Membrane</keyword>
<protein>
    <recommendedName>
        <fullName evidence="2">DUF7042 domain-containing protein</fullName>
    </recommendedName>
</protein>
<comment type="caution">
    <text evidence="3">The sequence shown here is derived from an EMBL/GenBank/DDBJ whole genome shotgun (WGS) entry which is preliminary data.</text>
</comment>
<gene>
    <name evidence="3" type="ORF">MEDL_18476</name>
</gene>
<reference evidence="3" key="1">
    <citation type="submission" date="2021-03" db="EMBL/GenBank/DDBJ databases">
        <authorList>
            <person name="Bekaert M."/>
        </authorList>
    </citation>
    <scope>NUCLEOTIDE SEQUENCE</scope>
</reference>
<evidence type="ECO:0000259" key="2">
    <source>
        <dbReference type="Pfam" id="PF23069"/>
    </source>
</evidence>
<sequence>MWTKKTDGQCMMPFGEEDTYVSAATGILGANVTHILNYPLTIPNTPKSDFECLEKREDRYVLKMVIEPNIFGTITKFYMCIELFKADNVTFYYYLGTEFGVFAQDYLLGDSTGATITFEDVCSRAYPYEKQTFVMLVKADAYDNGLLTTRCPDDLLAIFQSVNITLSDGTKTTSCPGNTLDVCANRTTVSFGYNDSCSSPAKQTSHNGSYSCFFFIPVNSFTYLGLWNQDNTVDDTNTYRFSCFAFKKEGGTVYSTETPKFCDTATTATNPGPDGLTIVSWDISEICLDGISGSSDETADTDMSWIYYLVAGLAILPLLIWFICLFTLCYKKYGCICKRIKIPKVKLPTKNKKRLTPKPPSEHEIDVSKGEIVGPARFTGPIITGPEYNMANLYRPKKQVDDFTMLSAIFVDNKPLYLLGAPNIRPIYKDTFDDYMMGGLRRSYTQISIDSSIYEKKED</sequence>
<name>A0A8S3R447_MYTED</name>
<organism evidence="3 4">
    <name type="scientific">Mytilus edulis</name>
    <name type="common">Blue mussel</name>
    <dbReference type="NCBI Taxonomy" id="6550"/>
    <lineage>
        <taxon>Eukaryota</taxon>
        <taxon>Metazoa</taxon>
        <taxon>Spiralia</taxon>
        <taxon>Lophotrochozoa</taxon>
        <taxon>Mollusca</taxon>
        <taxon>Bivalvia</taxon>
        <taxon>Autobranchia</taxon>
        <taxon>Pteriomorphia</taxon>
        <taxon>Mytilida</taxon>
        <taxon>Mytiloidea</taxon>
        <taxon>Mytilidae</taxon>
        <taxon>Mytilinae</taxon>
        <taxon>Mytilus</taxon>
    </lineage>
</organism>
<dbReference type="OrthoDB" id="6083535at2759"/>
<dbReference type="Proteomes" id="UP000683360">
    <property type="component" value="Unassembled WGS sequence"/>
</dbReference>
<feature type="domain" description="DUF7042" evidence="2">
    <location>
        <begin position="160"/>
        <end position="269"/>
    </location>
</feature>
<keyword evidence="1" id="KW-0812">Transmembrane</keyword>
<evidence type="ECO:0000313" key="3">
    <source>
        <dbReference type="EMBL" id="CAG2203989.1"/>
    </source>
</evidence>
<feature type="transmembrane region" description="Helical" evidence="1">
    <location>
        <begin position="305"/>
        <end position="330"/>
    </location>
</feature>
<evidence type="ECO:0000313" key="4">
    <source>
        <dbReference type="Proteomes" id="UP000683360"/>
    </source>
</evidence>
<accession>A0A8S3R447</accession>
<dbReference type="EMBL" id="CAJPWZ010000934">
    <property type="protein sequence ID" value="CAG2203989.1"/>
    <property type="molecule type" value="Genomic_DNA"/>
</dbReference>
<keyword evidence="1" id="KW-1133">Transmembrane helix</keyword>
<dbReference type="Pfam" id="PF23069">
    <property type="entry name" value="DUF7042"/>
    <property type="match status" value="1"/>
</dbReference>